<dbReference type="AlphaFoldDB" id="A0A1I8FLQ8"/>
<protein>
    <submittedName>
        <fullName evidence="3">Fibroblast growth factor</fullName>
    </submittedName>
</protein>
<evidence type="ECO:0000313" key="2">
    <source>
        <dbReference type="Proteomes" id="UP000095280"/>
    </source>
</evidence>
<sequence>KRVAADLQTRRNCFPIGTHYRQQQKKTDAGKAEQVMPKQQHRYQLTRLSNEGETSSHEVREKLLKCSQIQMPTHTNINRKTGSSMNCSSLQIRSVHKKLDNRNSNQSFTIWASDGRCRGQYISKDTIYERRPV</sequence>
<accession>A0A1I8FLQ8</accession>
<dbReference type="WBParaSite" id="maker-unitig_40143-snap-gene-0.1-mRNA-1">
    <property type="protein sequence ID" value="maker-unitig_40143-snap-gene-0.1-mRNA-1"/>
    <property type="gene ID" value="maker-unitig_40143-snap-gene-0.1"/>
</dbReference>
<evidence type="ECO:0000313" key="3">
    <source>
        <dbReference type="WBParaSite" id="maker-unitig_40143-snap-gene-0.1-mRNA-1"/>
    </source>
</evidence>
<feature type="region of interest" description="Disordered" evidence="1">
    <location>
        <begin position="22"/>
        <end position="57"/>
    </location>
</feature>
<name>A0A1I8FLQ8_9PLAT</name>
<proteinExistence type="predicted"/>
<evidence type="ECO:0000256" key="1">
    <source>
        <dbReference type="SAM" id="MobiDB-lite"/>
    </source>
</evidence>
<feature type="compositionally biased region" description="Polar residues" evidence="1">
    <location>
        <begin position="42"/>
        <end position="53"/>
    </location>
</feature>
<keyword evidence="2" id="KW-1185">Reference proteome</keyword>
<reference evidence="3" key="1">
    <citation type="submission" date="2016-11" db="UniProtKB">
        <authorList>
            <consortium name="WormBaseParasite"/>
        </authorList>
    </citation>
    <scope>IDENTIFICATION</scope>
</reference>
<dbReference type="Proteomes" id="UP000095280">
    <property type="component" value="Unplaced"/>
</dbReference>
<organism evidence="2 3">
    <name type="scientific">Macrostomum lignano</name>
    <dbReference type="NCBI Taxonomy" id="282301"/>
    <lineage>
        <taxon>Eukaryota</taxon>
        <taxon>Metazoa</taxon>
        <taxon>Spiralia</taxon>
        <taxon>Lophotrochozoa</taxon>
        <taxon>Platyhelminthes</taxon>
        <taxon>Rhabditophora</taxon>
        <taxon>Macrostomorpha</taxon>
        <taxon>Macrostomida</taxon>
        <taxon>Macrostomidae</taxon>
        <taxon>Macrostomum</taxon>
    </lineage>
</organism>